<evidence type="ECO:0000313" key="2">
    <source>
        <dbReference type="Proteomes" id="UP000283474"/>
    </source>
</evidence>
<evidence type="ECO:0000313" key="1">
    <source>
        <dbReference type="EMBL" id="QAA95583.1"/>
    </source>
</evidence>
<reference evidence="1 2" key="1">
    <citation type="submission" date="2017-08" db="EMBL/GenBank/DDBJ databases">
        <authorList>
            <person name="Park S.-J."/>
            <person name="Kim H."/>
        </authorList>
    </citation>
    <scope>NUCLEOTIDE SEQUENCE [LARGE SCALE GENOMIC DNA]</scope>
    <source>
        <strain evidence="2">ye3</strain>
    </source>
</reference>
<proteinExistence type="predicted"/>
<dbReference type="OrthoDB" id="264333at2"/>
<keyword evidence="1" id="KW-0489">Methyltransferase</keyword>
<dbReference type="CDD" id="cd02440">
    <property type="entry name" value="AdoMet_MTases"/>
    <property type="match status" value="1"/>
</dbReference>
<name>A0A410GGZ0_9BURK</name>
<dbReference type="Gene3D" id="3.40.50.150">
    <property type="entry name" value="Vaccinia Virus protein VP39"/>
    <property type="match status" value="1"/>
</dbReference>
<dbReference type="EMBL" id="CP022987">
    <property type="protein sequence ID" value="QAA95583.1"/>
    <property type="molecule type" value="Genomic_DNA"/>
</dbReference>
<dbReference type="InterPro" id="IPR019410">
    <property type="entry name" value="Methyltransf_16"/>
</dbReference>
<accession>A0A410GGZ0</accession>
<dbReference type="GO" id="GO:0032259">
    <property type="term" value="P:methylation"/>
    <property type="evidence" value="ECO:0007669"/>
    <property type="project" value="UniProtKB-KW"/>
</dbReference>
<sequence length="238" mass="26385">MPGYRTKLESIAIAGVKNLVIRSLLDRQQFHDPQGVALRRGINSATWPLFGMIWPSGIQLATRLASRPVCANERILEIGCGLGLASLVAQHRGARITASDCHPLAETFLDENARLNDLPLLRYKYGQWGSQAVADPEDDTAVLASQYDLIIGSDLLYDRDMPKDLAQFIDRHAAPQAEVWLVDPNRGHRPAFNRHMATHGFVLAADERLNDQPPEAASADPYKGRLLVYHRKAQGFGN</sequence>
<dbReference type="Proteomes" id="UP000283474">
    <property type="component" value="Chromosome"/>
</dbReference>
<dbReference type="SUPFAM" id="SSF53335">
    <property type="entry name" value="S-adenosyl-L-methionine-dependent methyltransferases"/>
    <property type="match status" value="1"/>
</dbReference>
<protein>
    <submittedName>
        <fullName evidence="1">SAM-dependent methyltransferase</fullName>
    </submittedName>
</protein>
<keyword evidence="1" id="KW-0808">Transferase</keyword>
<gene>
    <name evidence="1" type="ORF">CKA81_10625</name>
</gene>
<dbReference type="PANTHER" id="PTHR14614">
    <property type="entry name" value="HEPATOCELLULAR CARCINOMA-ASSOCIATED ANTIGEN"/>
    <property type="match status" value="1"/>
</dbReference>
<dbReference type="InterPro" id="IPR029063">
    <property type="entry name" value="SAM-dependent_MTases_sf"/>
</dbReference>
<organism evidence="1 2">
    <name type="scientific">Pollutimonas thiosulfatoxidans</name>
    <dbReference type="NCBI Taxonomy" id="2028345"/>
    <lineage>
        <taxon>Bacteria</taxon>
        <taxon>Pseudomonadati</taxon>
        <taxon>Pseudomonadota</taxon>
        <taxon>Betaproteobacteria</taxon>
        <taxon>Burkholderiales</taxon>
        <taxon>Alcaligenaceae</taxon>
        <taxon>Pollutimonas</taxon>
    </lineage>
</organism>
<dbReference type="KEGG" id="pus:CKA81_10625"/>
<dbReference type="AlphaFoldDB" id="A0A410GGZ0"/>
<dbReference type="GO" id="GO:0008168">
    <property type="term" value="F:methyltransferase activity"/>
    <property type="evidence" value="ECO:0007669"/>
    <property type="project" value="UniProtKB-KW"/>
</dbReference>
<dbReference type="Pfam" id="PF10294">
    <property type="entry name" value="Methyltransf_16"/>
    <property type="match status" value="1"/>
</dbReference>
<keyword evidence="2" id="KW-1185">Reference proteome</keyword>